<dbReference type="Pfam" id="PF07690">
    <property type="entry name" value="MFS_1"/>
    <property type="match status" value="1"/>
</dbReference>
<reference evidence="5 6" key="1">
    <citation type="submission" date="2018-08" db="EMBL/GenBank/DDBJ databases">
        <title>Recombination of ecologically and evolutionarily significant loci maintains genetic cohesion in the Pseudomonas syringae species complex.</title>
        <authorList>
            <person name="Dillon M."/>
            <person name="Thakur S."/>
            <person name="Almeida R.N.D."/>
            <person name="Weir B.S."/>
            <person name="Guttman D.S."/>
        </authorList>
    </citation>
    <scope>NUCLEOTIDE SEQUENCE [LARGE SCALE GENOMIC DNA]</scope>
    <source>
        <strain evidence="5 6">ICMP 3353</strain>
    </source>
</reference>
<keyword evidence="3 4" id="KW-0472">Membrane</keyword>
<dbReference type="EMBL" id="RBRE01000012">
    <property type="protein sequence ID" value="RMQ50267.1"/>
    <property type="molecule type" value="Genomic_DNA"/>
</dbReference>
<dbReference type="CDD" id="cd06174">
    <property type="entry name" value="MFS"/>
    <property type="match status" value="1"/>
</dbReference>
<keyword evidence="1 4" id="KW-0812">Transmembrane</keyword>
<evidence type="ECO:0000256" key="4">
    <source>
        <dbReference type="SAM" id="Phobius"/>
    </source>
</evidence>
<feature type="transmembrane region" description="Helical" evidence="4">
    <location>
        <begin position="264"/>
        <end position="283"/>
    </location>
</feature>
<evidence type="ECO:0000313" key="6">
    <source>
        <dbReference type="Proteomes" id="UP000277236"/>
    </source>
</evidence>
<evidence type="ECO:0000313" key="5">
    <source>
        <dbReference type="EMBL" id="RMQ50267.1"/>
    </source>
</evidence>
<dbReference type="PANTHER" id="PTHR43596:SF1">
    <property type="entry name" value="ADP,ATP CARRIER PROTEIN"/>
    <property type="match status" value="1"/>
</dbReference>
<feature type="transmembrane region" description="Helical" evidence="4">
    <location>
        <begin position="48"/>
        <end position="66"/>
    </location>
</feature>
<accession>A0A3M4M8T2</accession>
<feature type="transmembrane region" description="Helical" evidence="4">
    <location>
        <begin position="334"/>
        <end position="365"/>
    </location>
</feature>
<gene>
    <name evidence="5" type="ORF">ALQ04_05445</name>
</gene>
<dbReference type="Gene3D" id="1.20.1250.20">
    <property type="entry name" value="MFS general substrate transporter like domains"/>
    <property type="match status" value="1"/>
</dbReference>
<evidence type="ECO:0000256" key="3">
    <source>
        <dbReference type="ARBA" id="ARBA00023136"/>
    </source>
</evidence>
<proteinExistence type="predicted"/>
<dbReference type="SUPFAM" id="SSF103473">
    <property type="entry name" value="MFS general substrate transporter"/>
    <property type="match status" value="1"/>
</dbReference>
<feature type="transmembrane region" description="Helical" evidence="4">
    <location>
        <begin position="113"/>
        <end position="134"/>
    </location>
</feature>
<comment type="caution">
    <text evidence="5">The sequence shown here is derived from an EMBL/GenBank/DDBJ whole genome shotgun (WGS) entry which is preliminary data.</text>
</comment>
<name>A0A3M4M8T2_PSECI</name>
<dbReference type="Proteomes" id="UP000277236">
    <property type="component" value="Unassembled WGS sequence"/>
</dbReference>
<dbReference type="PANTHER" id="PTHR43596">
    <property type="entry name" value="ADP,ATP CARRIER PROTEIN"/>
    <property type="match status" value="1"/>
</dbReference>
<feature type="transmembrane region" description="Helical" evidence="4">
    <location>
        <begin position="206"/>
        <end position="226"/>
    </location>
</feature>
<keyword evidence="2 4" id="KW-1133">Transmembrane helix</keyword>
<protein>
    <submittedName>
        <fullName evidence="5">Major facilitator protein</fullName>
    </submittedName>
</protein>
<feature type="transmembrane region" description="Helical" evidence="4">
    <location>
        <begin position="303"/>
        <end position="322"/>
    </location>
</feature>
<feature type="transmembrane region" description="Helical" evidence="4">
    <location>
        <begin position="146"/>
        <end position="166"/>
    </location>
</feature>
<feature type="transmembrane region" description="Helical" evidence="4">
    <location>
        <begin position="86"/>
        <end position="106"/>
    </location>
</feature>
<organism evidence="5 6">
    <name type="scientific">Pseudomonas cichorii</name>
    <dbReference type="NCBI Taxonomy" id="36746"/>
    <lineage>
        <taxon>Bacteria</taxon>
        <taxon>Pseudomonadati</taxon>
        <taxon>Pseudomonadota</taxon>
        <taxon>Gammaproteobacteria</taxon>
        <taxon>Pseudomonadales</taxon>
        <taxon>Pseudomonadaceae</taxon>
        <taxon>Pseudomonas</taxon>
    </lineage>
</organism>
<feature type="transmembrane region" description="Helical" evidence="4">
    <location>
        <begin position="424"/>
        <end position="444"/>
    </location>
</feature>
<dbReference type="AlphaFoldDB" id="A0A3M4M8T2"/>
<feature type="transmembrane region" description="Helical" evidence="4">
    <location>
        <begin position="178"/>
        <end position="200"/>
    </location>
</feature>
<evidence type="ECO:0000256" key="2">
    <source>
        <dbReference type="ARBA" id="ARBA00022989"/>
    </source>
</evidence>
<dbReference type="InterPro" id="IPR036259">
    <property type="entry name" value="MFS_trans_sf"/>
</dbReference>
<dbReference type="InterPro" id="IPR011701">
    <property type="entry name" value="MFS"/>
</dbReference>
<dbReference type="GO" id="GO:0022857">
    <property type="term" value="F:transmembrane transporter activity"/>
    <property type="evidence" value="ECO:0007669"/>
    <property type="project" value="InterPro"/>
</dbReference>
<evidence type="ECO:0000256" key="1">
    <source>
        <dbReference type="ARBA" id="ARBA00022692"/>
    </source>
</evidence>
<sequence length="458" mass="49703">MARMIGGPGAEIGFTPWFTTSGATMPSKSATPLMHMLSRLFNIEQDEVQPVVIGLLMFFTLFTGYFMLRPVRETMGIAGGVDNLQWLFTATFLATLVMLPVFGWLASRLPRRALALWVYVGCACLLLGFAGAFWLYPDSIWTARIFYIWLSVFNLIAISLAWSVLADVMAASQAKRTFALIAGGASVGGLLGPVLGALLVRPVGHAGLLILSALLLLACAAAATALHRWRDARPLADADKPDPSHRAIGGNPFAGATQTFRSPYLMGITLFVLMLASINTFLYFEQARLVAEYFPDRTEQTRIFGLIDATVQALSLMVQVFLTGHLARRLGVGVLLVAVPLLMVPGFLALAVAPLFSIFVVVMVIRRVGEYALVRPGREMLYAVLPAEQKYKAKNFIDTVVYRGGDAASGWLKRAIDLLGEHPAAAMLFGALLAACWGVCGFWLGRRERALEGGGNLK</sequence>